<feature type="region of interest" description="Disordered" evidence="3">
    <location>
        <begin position="1"/>
        <end position="21"/>
    </location>
</feature>
<dbReference type="Pfam" id="PF02449">
    <property type="entry name" value="Glyco_hydro_42"/>
    <property type="match status" value="1"/>
</dbReference>
<dbReference type="InterPro" id="IPR017853">
    <property type="entry name" value="GH"/>
</dbReference>
<evidence type="ECO:0000313" key="6">
    <source>
        <dbReference type="EMBL" id="CRK17332.1"/>
    </source>
</evidence>
<evidence type="ECO:0000256" key="1">
    <source>
        <dbReference type="ARBA" id="ARBA00022801"/>
    </source>
</evidence>
<gene>
    <name evidence="6" type="ORF">BN1723_011267</name>
</gene>
<keyword evidence="1" id="KW-0378">Hydrolase</keyword>
<dbReference type="AlphaFoldDB" id="A0A0G4L5L8"/>
<keyword evidence="2" id="KW-0326">Glycosidase</keyword>
<organism evidence="6 7">
    <name type="scientific">Verticillium longisporum</name>
    <name type="common">Verticillium dahliae var. longisporum</name>
    <dbReference type="NCBI Taxonomy" id="100787"/>
    <lineage>
        <taxon>Eukaryota</taxon>
        <taxon>Fungi</taxon>
        <taxon>Dikarya</taxon>
        <taxon>Ascomycota</taxon>
        <taxon>Pezizomycotina</taxon>
        <taxon>Sordariomycetes</taxon>
        <taxon>Hypocreomycetidae</taxon>
        <taxon>Glomerellales</taxon>
        <taxon>Plectosphaerellaceae</taxon>
        <taxon>Verticillium</taxon>
    </lineage>
</organism>
<dbReference type="Proteomes" id="UP000045706">
    <property type="component" value="Unassembled WGS sequence"/>
</dbReference>
<name>A0A0G4L5L8_VERLO</name>
<dbReference type="SUPFAM" id="SSF51445">
    <property type="entry name" value="(Trans)glycosidases"/>
    <property type="match status" value="1"/>
</dbReference>
<dbReference type="GO" id="GO:0005975">
    <property type="term" value="P:carbohydrate metabolic process"/>
    <property type="evidence" value="ECO:0007669"/>
    <property type="project" value="InterPro"/>
</dbReference>
<dbReference type="GO" id="GO:0009341">
    <property type="term" value="C:beta-galactosidase complex"/>
    <property type="evidence" value="ECO:0007669"/>
    <property type="project" value="InterPro"/>
</dbReference>
<dbReference type="Pfam" id="PF18120">
    <property type="entry name" value="DUF5597"/>
    <property type="match status" value="1"/>
</dbReference>
<reference evidence="7" key="1">
    <citation type="submission" date="2015-05" db="EMBL/GenBank/DDBJ databases">
        <authorList>
            <person name="Fogelqvist Johan"/>
        </authorList>
    </citation>
    <scope>NUCLEOTIDE SEQUENCE [LARGE SCALE GENOMIC DNA]</scope>
</reference>
<dbReference type="InterPro" id="IPR040719">
    <property type="entry name" value="DUF5597"/>
</dbReference>
<sequence>MPANDTAWSPELARGDHRSTTSFRASAVRPDVGRALCSYSSRGLLAIVFKSVPGHWQVALANIQQPPPESQISHHVAEMATNNMQTPHLVDTEWSKQLIVKGNPFLIRGGELQNSSLTSAEYMNTVWQQMVDTNVNTLLGCVTWEDIEPEEDSFDFAELDRVIQGARKHGLHLILLWFGSFKNGLSTYTPGWVKTNARRFPRAKLRKAGGRLCTADVVSIFHPEVRRADARAFGTLMSHLKAFDEAHSTVIMVQVENETGLLGDSRDGSDVANEAFGKAVPQDLVQHLVSDWDNLHADMKTMNLSHFDPKSVPEYGNWETIFGTSPRTDELFMAYHYAKYLNDVAAAGKAEYDIPLYTNVWLNYAGEDSDNDFPIVVGGGGSPGDYPSGGACSNVLDIWVKFAPRLDFIAPDVYLTDYASSCEKYRHRNQPLFIPEQRRDDYGARRIWAAYGTFAAMGVSPFGIDTLEPGTNPFTKHFGLLKSTSAIVLDAQRRRDTSVGFFFDEIPSAPNAKDTSPLVRRTWGGFHITIERAFVFGKPGPGAGMVIHRGGGKFLLIGWGFQVSAKAGAEDSVFTGILRFEEKKIVNEATGQLKTARVLNGDETRSGQVALMPNEDPDYGGFPICVTIPARTMIAEVQFYSLTE</sequence>
<protein>
    <submittedName>
        <fullName evidence="6">Uncharacterized protein</fullName>
    </submittedName>
</protein>
<dbReference type="EMBL" id="CVQI01007780">
    <property type="protein sequence ID" value="CRK17332.1"/>
    <property type="molecule type" value="Genomic_DNA"/>
</dbReference>
<dbReference type="InterPro" id="IPR013529">
    <property type="entry name" value="Glyco_hydro_42_N"/>
</dbReference>
<accession>A0A0G4L5L8</accession>
<feature type="domain" description="DUF5597" evidence="5">
    <location>
        <begin position="474"/>
        <end position="608"/>
    </location>
</feature>
<evidence type="ECO:0000259" key="4">
    <source>
        <dbReference type="Pfam" id="PF02449"/>
    </source>
</evidence>
<evidence type="ECO:0000259" key="5">
    <source>
        <dbReference type="Pfam" id="PF18120"/>
    </source>
</evidence>
<proteinExistence type="predicted"/>
<feature type="domain" description="Glycoside hydrolase family 42 N-terminal" evidence="4">
    <location>
        <begin position="122"/>
        <end position="278"/>
    </location>
</feature>
<evidence type="ECO:0000256" key="3">
    <source>
        <dbReference type="SAM" id="MobiDB-lite"/>
    </source>
</evidence>
<dbReference type="Gene3D" id="3.20.20.80">
    <property type="entry name" value="Glycosidases"/>
    <property type="match status" value="1"/>
</dbReference>
<dbReference type="FunFam" id="3.20.20.80:FF:000135">
    <property type="entry name" value="Beta-galactosidase, putative, bgl35A"/>
    <property type="match status" value="1"/>
</dbReference>
<evidence type="ECO:0000313" key="7">
    <source>
        <dbReference type="Proteomes" id="UP000045706"/>
    </source>
</evidence>
<dbReference type="GO" id="GO:0004565">
    <property type="term" value="F:beta-galactosidase activity"/>
    <property type="evidence" value="ECO:0007669"/>
    <property type="project" value="InterPro"/>
</dbReference>
<evidence type="ECO:0000256" key="2">
    <source>
        <dbReference type="ARBA" id="ARBA00023295"/>
    </source>
</evidence>
<dbReference type="Gene3D" id="2.60.220.20">
    <property type="entry name" value="putative beta-Galactosidase from caulobacter crescentus"/>
    <property type="match status" value="1"/>
</dbReference>